<reference evidence="3" key="1">
    <citation type="submission" date="2018-02" db="EMBL/GenBank/DDBJ databases">
        <authorList>
            <person name="Hausmann B."/>
        </authorList>
    </citation>
    <scope>NUCLEOTIDE SEQUENCE [LARGE SCALE GENOMIC DNA]</scope>
    <source>
        <strain evidence="3">Peat soil MAG SbA1</strain>
    </source>
</reference>
<evidence type="ECO:0000313" key="2">
    <source>
        <dbReference type="EMBL" id="SPF41628.1"/>
    </source>
</evidence>
<organism evidence="2 3">
    <name type="scientific">Candidatus Sulfotelmatobacter kueseliae</name>
    <dbReference type="NCBI Taxonomy" id="2042962"/>
    <lineage>
        <taxon>Bacteria</taxon>
        <taxon>Pseudomonadati</taxon>
        <taxon>Acidobacteriota</taxon>
        <taxon>Terriglobia</taxon>
        <taxon>Terriglobales</taxon>
        <taxon>Candidatus Korobacteraceae</taxon>
        <taxon>Candidatus Sulfotelmatobacter</taxon>
    </lineage>
</organism>
<dbReference type="CDD" id="cd04301">
    <property type="entry name" value="NAT_SF"/>
    <property type="match status" value="1"/>
</dbReference>
<dbReference type="Gene3D" id="3.40.630.30">
    <property type="match status" value="1"/>
</dbReference>
<dbReference type="EMBL" id="OMOD01000130">
    <property type="protein sequence ID" value="SPF41628.1"/>
    <property type="molecule type" value="Genomic_DNA"/>
</dbReference>
<sequence>MKPRPMVQGAGETIEERRGEFSLSTDRGRLDLDVIHGFLTACYWAKGIPREVVARSIQNSLCFGVYKQAQQVGFARVISDYATFAYIGDVFVLEAYRGHGLGQWMMEAIMKHPQLQNLRRWSLVTRDAHSLYLQLGFTPLKKPENYMELHNPNVYQSFAGEVK</sequence>
<dbReference type="PANTHER" id="PTHR43233:SF1">
    <property type="entry name" value="FAMILY N-ACETYLTRANSFERASE, PUTATIVE (AFU_ORTHOLOGUE AFUA_6G03350)-RELATED"/>
    <property type="match status" value="1"/>
</dbReference>
<keyword evidence="2" id="KW-0808">Transferase</keyword>
<gene>
    <name evidence="2" type="ORF">SBA1_370016</name>
</gene>
<dbReference type="Pfam" id="PF13508">
    <property type="entry name" value="Acetyltransf_7"/>
    <property type="match status" value="1"/>
</dbReference>
<dbReference type="PANTHER" id="PTHR43233">
    <property type="entry name" value="FAMILY N-ACETYLTRANSFERASE, PUTATIVE (AFU_ORTHOLOGUE AFUA_6G03350)-RELATED"/>
    <property type="match status" value="1"/>
</dbReference>
<dbReference type="PROSITE" id="PS51186">
    <property type="entry name" value="GNAT"/>
    <property type="match status" value="1"/>
</dbReference>
<evidence type="ECO:0000259" key="1">
    <source>
        <dbReference type="PROSITE" id="PS51186"/>
    </source>
</evidence>
<dbReference type="InterPro" id="IPR016181">
    <property type="entry name" value="Acyl_CoA_acyltransferase"/>
</dbReference>
<name>A0A2U3KPN3_9BACT</name>
<dbReference type="InterPro" id="IPR000182">
    <property type="entry name" value="GNAT_dom"/>
</dbReference>
<dbReference type="AlphaFoldDB" id="A0A2U3KPN3"/>
<proteinExistence type="predicted"/>
<dbReference type="InterPro" id="IPR053144">
    <property type="entry name" value="Acetyltransferase_Butenolide"/>
</dbReference>
<dbReference type="GO" id="GO:0016747">
    <property type="term" value="F:acyltransferase activity, transferring groups other than amino-acyl groups"/>
    <property type="evidence" value="ECO:0007669"/>
    <property type="project" value="InterPro"/>
</dbReference>
<feature type="domain" description="N-acetyltransferase" evidence="1">
    <location>
        <begin position="19"/>
        <end position="152"/>
    </location>
</feature>
<evidence type="ECO:0000313" key="3">
    <source>
        <dbReference type="Proteomes" id="UP000238701"/>
    </source>
</evidence>
<dbReference type="Proteomes" id="UP000238701">
    <property type="component" value="Unassembled WGS sequence"/>
</dbReference>
<accession>A0A2U3KPN3</accession>
<dbReference type="SUPFAM" id="SSF55729">
    <property type="entry name" value="Acyl-CoA N-acyltransferases (Nat)"/>
    <property type="match status" value="1"/>
</dbReference>
<protein>
    <submittedName>
        <fullName evidence="2">Acetyltransferase</fullName>
    </submittedName>
</protein>